<keyword evidence="2" id="KW-1185">Reference proteome</keyword>
<sequence length="407" mass="45302">MTFDSSDDARPRDQITVLTERFGKRLTKKHTKRPDGSWVTEARDDGATWFSHETREIDGVDSLYAVLREVAQDRSKLVIRARLGAVGAESIAKTGYTRRKKSDGSFVPAPRHWVLFDIDEGEAPEGYDIRARPEELVDWVIKERFPSEFQGVRVVWQLSSSAGLKSPNAIKLHLWAWLSRPLGEEELKAWRLNAGLPVDWRVFLDVQEHFLADPSFVGAHDPCPIRWGITAGARGAIEVPEIDIKKAVAIAREKGVTLSGTVIGATVGEILAQIGDGEGGKGFHEVIIASQMKWARTTPPTQYAATREALKADIRTAARNATRRKGRSAGDVEGYLSDRRLDSEIDGAINRAAIRRAEVAPDAENFMALEDAEKATVSLKNSIRRFFYEALQVPSKQRVYETLDAVE</sequence>
<accession>A0A1I4EC88</accession>
<dbReference type="OrthoDB" id="123525at2"/>
<organism evidence="1 2">
    <name type="scientific">Neomesorhizobium albiziae</name>
    <dbReference type="NCBI Taxonomy" id="335020"/>
    <lineage>
        <taxon>Bacteria</taxon>
        <taxon>Pseudomonadati</taxon>
        <taxon>Pseudomonadota</taxon>
        <taxon>Alphaproteobacteria</taxon>
        <taxon>Hyphomicrobiales</taxon>
        <taxon>Phyllobacteriaceae</taxon>
        <taxon>Neomesorhizobium</taxon>
    </lineage>
</organism>
<gene>
    <name evidence="1" type="ORF">SAMN04488498_12380</name>
</gene>
<dbReference type="Proteomes" id="UP000323300">
    <property type="component" value="Unassembled WGS sequence"/>
</dbReference>
<reference evidence="1 2" key="1">
    <citation type="submission" date="2016-10" db="EMBL/GenBank/DDBJ databases">
        <authorList>
            <person name="Varghese N."/>
            <person name="Submissions S."/>
        </authorList>
    </citation>
    <scope>NUCLEOTIDE SEQUENCE [LARGE SCALE GENOMIC DNA]</scope>
    <source>
        <strain evidence="1 2">DSM 21822</strain>
    </source>
</reference>
<evidence type="ECO:0000313" key="2">
    <source>
        <dbReference type="Proteomes" id="UP000323300"/>
    </source>
</evidence>
<proteinExistence type="predicted"/>
<dbReference type="RefSeq" id="WP_149763058.1">
    <property type="nucleotide sequence ID" value="NZ_BSPE01000066.1"/>
</dbReference>
<dbReference type="EMBL" id="FOSL01000023">
    <property type="protein sequence ID" value="SFL01801.1"/>
    <property type="molecule type" value="Genomic_DNA"/>
</dbReference>
<dbReference type="AlphaFoldDB" id="A0A1I4EC88"/>
<name>A0A1I4EC88_9HYPH</name>
<evidence type="ECO:0000313" key="1">
    <source>
        <dbReference type="EMBL" id="SFL01801.1"/>
    </source>
</evidence>
<protein>
    <submittedName>
        <fullName evidence="1">Uncharacterized protein</fullName>
    </submittedName>
</protein>